<name>A0A194VJ61_CYTMA</name>
<keyword evidence="1" id="KW-0472">Membrane</keyword>
<evidence type="ECO:0000313" key="2">
    <source>
        <dbReference type="EMBL" id="KUI64018.1"/>
    </source>
</evidence>
<evidence type="ECO:0000256" key="1">
    <source>
        <dbReference type="SAM" id="Phobius"/>
    </source>
</evidence>
<accession>A0A194VJ61</accession>
<dbReference type="Proteomes" id="UP000078559">
    <property type="component" value="Unassembled WGS sequence"/>
</dbReference>
<dbReference type="EMBL" id="KN796117">
    <property type="protein sequence ID" value="KUI64018.1"/>
    <property type="molecule type" value="Genomic_DNA"/>
</dbReference>
<keyword evidence="3" id="KW-1185">Reference proteome</keyword>
<sequence length="554" mass="61401">MAEYDHDDRTQGWVLELDSLRSFGGPPSPPLSSHGCRWSGEILPAGSVSRQVLAHQQQADAIITTTTRRQPSQPLPGAAECLDFIKTRKGRFKPAKQTKLRNSLLGAIGFLEAANAGDFAANIWNETPVPAYALIMMAVGGAMALGMIYFCIKDGRLSYQNLRALKEERGYLKEQRKLHQDDSNMVRTIDCFLDMNTRESGTELIDRIGSDALLGFSALIVGLGTFMAMDGDHDSANYKASNLLTGYIGNTLPAIFGVCNLLWSSYVWVRAKKQQRAALNYVKGSTRISQMLRNRTSSIQVHAALNGFTGIVAGSAALATATQWWAYVILLPCIITSGTVNIFWRKRVGYERPFVLGQISSIDQDTVFEALRYANECHRRVLRVEATGESDAFTILVPDTTSLLCALDVIRKNNLFEDYCLRVLEDKELSGRLFGHAAFNTQSSADGPTIDWHNLAALNDQVLMIRLLKIAKDLLNGVALKCFKYQERHLLEVLGCYMCRGAEFGRSKRRTTTTAPIPKRGQVHNVHTYAGRHANDWLLGGFSLTGSIQGLFKH</sequence>
<dbReference type="OrthoDB" id="5089392at2759"/>
<evidence type="ECO:0000313" key="3">
    <source>
        <dbReference type="Proteomes" id="UP000078559"/>
    </source>
</evidence>
<feature type="transmembrane region" description="Helical" evidence="1">
    <location>
        <begin position="247"/>
        <end position="269"/>
    </location>
</feature>
<organism evidence="2 3">
    <name type="scientific">Cytospora mali</name>
    <name type="common">Apple Valsa canker fungus</name>
    <name type="synonym">Valsa mali</name>
    <dbReference type="NCBI Taxonomy" id="578113"/>
    <lineage>
        <taxon>Eukaryota</taxon>
        <taxon>Fungi</taxon>
        <taxon>Dikarya</taxon>
        <taxon>Ascomycota</taxon>
        <taxon>Pezizomycotina</taxon>
        <taxon>Sordariomycetes</taxon>
        <taxon>Sordariomycetidae</taxon>
        <taxon>Diaporthales</taxon>
        <taxon>Cytosporaceae</taxon>
        <taxon>Cytospora</taxon>
    </lineage>
</organism>
<proteinExistence type="predicted"/>
<gene>
    <name evidence="2" type="ORF">VM1G_10797</name>
</gene>
<feature type="transmembrane region" description="Helical" evidence="1">
    <location>
        <begin position="130"/>
        <end position="152"/>
    </location>
</feature>
<reference evidence="2" key="1">
    <citation type="submission" date="2014-12" db="EMBL/GenBank/DDBJ databases">
        <title>Genome Sequence of Valsa Canker Pathogens Uncovers a Specific Adaption of Colonization on Woody Bark.</title>
        <authorList>
            <person name="Yin Z."/>
            <person name="Liu H."/>
            <person name="Gao X."/>
            <person name="Li Z."/>
            <person name="Song N."/>
            <person name="Ke X."/>
            <person name="Dai Q."/>
            <person name="Wu Y."/>
            <person name="Sun Y."/>
            <person name="Xu J.-R."/>
            <person name="Kang Z.K."/>
            <person name="Wang L."/>
            <person name="Huang L."/>
        </authorList>
    </citation>
    <scope>NUCLEOTIDE SEQUENCE [LARGE SCALE GENOMIC DNA]</scope>
    <source>
        <strain evidence="2">03-8</strain>
    </source>
</reference>
<keyword evidence="1" id="KW-1133">Transmembrane helix</keyword>
<feature type="transmembrane region" description="Helical" evidence="1">
    <location>
        <begin position="208"/>
        <end position="227"/>
    </location>
</feature>
<feature type="transmembrane region" description="Helical" evidence="1">
    <location>
        <begin position="103"/>
        <end position="124"/>
    </location>
</feature>
<dbReference type="SMR" id="A0A194VJ61"/>
<keyword evidence="1" id="KW-0812">Transmembrane</keyword>
<feature type="transmembrane region" description="Helical" evidence="1">
    <location>
        <begin position="324"/>
        <end position="344"/>
    </location>
</feature>
<feature type="transmembrane region" description="Helical" evidence="1">
    <location>
        <begin position="299"/>
        <end position="318"/>
    </location>
</feature>
<protein>
    <recommendedName>
        <fullName evidence="4">Integral membrane protein</fullName>
    </recommendedName>
</protein>
<evidence type="ECO:0008006" key="4">
    <source>
        <dbReference type="Google" id="ProtNLM"/>
    </source>
</evidence>
<dbReference type="AlphaFoldDB" id="A0A194VJ61"/>